<dbReference type="InterPro" id="IPR000477">
    <property type="entry name" value="RT_dom"/>
</dbReference>
<protein>
    <recommendedName>
        <fullName evidence="2">ribonuclease H</fullName>
        <ecNumber evidence="2">3.1.26.4</ecNumber>
    </recommendedName>
</protein>
<dbReference type="Gene3D" id="3.30.420.10">
    <property type="entry name" value="Ribonuclease H-like superfamily/Ribonuclease H"/>
    <property type="match status" value="1"/>
</dbReference>
<dbReference type="EMBL" id="QRBI01000112">
    <property type="protein sequence ID" value="RMC09938.1"/>
    <property type="molecule type" value="Genomic_DNA"/>
</dbReference>
<dbReference type="Gene3D" id="3.10.10.10">
    <property type="entry name" value="HIV Type 1 Reverse Transcriptase, subunit A, domain 1"/>
    <property type="match status" value="1"/>
</dbReference>
<dbReference type="Pfam" id="PF17919">
    <property type="entry name" value="RT_RNaseH_2"/>
    <property type="match status" value="1"/>
</dbReference>
<dbReference type="AlphaFoldDB" id="A0A3M0K9S9"/>
<dbReference type="Pfam" id="PF00078">
    <property type="entry name" value="RVT_1"/>
    <property type="match status" value="1"/>
</dbReference>
<dbReference type="GO" id="GO:0003676">
    <property type="term" value="F:nucleic acid binding"/>
    <property type="evidence" value="ECO:0007669"/>
    <property type="project" value="InterPro"/>
</dbReference>
<proteinExistence type="inferred from homology"/>
<dbReference type="PANTHER" id="PTHR33064">
    <property type="entry name" value="POL PROTEIN"/>
    <property type="match status" value="1"/>
</dbReference>
<dbReference type="PANTHER" id="PTHR33064:SF29">
    <property type="entry name" value="PEPTIDASE A2 DOMAIN-CONTAINING PROTEIN-RELATED"/>
    <property type="match status" value="1"/>
</dbReference>
<dbReference type="Gene3D" id="3.30.70.270">
    <property type="match status" value="2"/>
</dbReference>
<dbReference type="GO" id="GO:0006259">
    <property type="term" value="P:DNA metabolic process"/>
    <property type="evidence" value="ECO:0007669"/>
    <property type="project" value="UniProtKB-ARBA"/>
</dbReference>
<dbReference type="InterPro" id="IPR036397">
    <property type="entry name" value="RNaseH_sf"/>
</dbReference>
<dbReference type="InterPro" id="IPR043502">
    <property type="entry name" value="DNA/RNA_pol_sf"/>
</dbReference>
<feature type="domain" description="RNase H type-1" evidence="3">
    <location>
        <begin position="534"/>
        <end position="683"/>
    </location>
</feature>
<sequence length="684" mass="76756">MPSRYVGTKSISISGVTGGSQQLTVLEAEVSLTGNGWQRHPIVTGPEAPCILGIDYLRNGYFKDPKGYRWAFGIAAVETEDIRQLSTLPGLSDDSCAVGLLRVEEQQVPIATTTVHRRQYRTDRDSVIPIHEMIRKLKSQGVVSKARSPFNSPIWPVRKSSGEWRLTVDYRALNEVTPPLSAAVPDMLELQYKLESKAAKWYATIDIANAFFSIPLAAECRAQFAFTWKGYIDDIIVWENTAGEVFEKGEKIIQILLKAGFAIKQSKVKGPAQEIQFLRVKWQDGRQQIPTEVINKITAMSPPTSKKETQAFLGAIGFWKMHIPEYSQIVSPFYLVTRKKNDFHWGPEQQQTFVQIKQEIAHAVALGPVRTGPEVKNVLYSAAGNNGLSWSLWQKVPGETRGRPLGFWSRSYRGSEANYTPTEKEILAACEGVQAAPEVIGTEMQLLLAPQLLVLGWMFRGKVPSTHHATDNTWSKWIALITQRARIGDPNRPGILEIITNWPEGETFGLSSEEEEEQVTRAEEAPPYNKLPETERQYALFTDGSCRIVGANRKWKAAVWSPTRRVAQATEGQGGSSQVAELKAIQLALDIAEQEKWPRLYLYTDSWMVANALWGWLNRWKKASWQRRGKPIWAAEIWQDIAARVEKLTVKVQHVDAQSSGPTPCSSRVIPEHIVQDCVQIVLG</sequence>
<evidence type="ECO:0000313" key="5">
    <source>
        <dbReference type="Proteomes" id="UP000269221"/>
    </source>
</evidence>
<evidence type="ECO:0000313" key="4">
    <source>
        <dbReference type="EMBL" id="RMC09938.1"/>
    </source>
</evidence>
<dbReference type="Pfam" id="PF00075">
    <property type="entry name" value="RNase_H"/>
    <property type="match status" value="1"/>
</dbReference>
<name>A0A3M0K9S9_HIRRU</name>
<dbReference type="SUPFAM" id="SSF53098">
    <property type="entry name" value="Ribonuclease H-like"/>
    <property type="match status" value="1"/>
</dbReference>
<accession>A0A3M0K9S9</accession>
<dbReference type="InterPro" id="IPR002156">
    <property type="entry name" value="RNaseH_domain"/>
</dbReference>
<dbReference type="PROSITE" id="PS50879">
    <property type="entry name" value="RNASE_H_1"/>
    <property type="match status" value="1"/>
</dbReference>
<keyword evidence="5" id="KW-1185">Reference proteome</keyword>
<dbReference type="SUPFAM" id="SSF56672">
    <property type="entry name" value="DNA/RNA polymerases"/>
    <property type="match status" value="1"/>
</dbReference>
<comment type="caution">
    <text evidence="4">The sequence shown here is derived from an EMBL/GenBank/DDBJ whole genome shotgun (WGS) entry which is preliminary data.</text>
</comment>
<dbReference type="InterPro" id="IPR043128">
    <property type="entry name" value="Rev_trsase/Diguanyl_cyclase"/>
</dbReference>
<dbReference type="InterPro" id="IPR012337">
    <property type="entry name" value="RNaseH-like_sf"/>
</dbReference>
<dbReference type="GO" id="GO:0004523">
    <property type="term" value="F:RNA-DNA hybrid ribonuclease activity"/>
    <property type="evidence" value="ECO:0007669"/>
    <property type="project" value="UniProtKB-EC"/>
</dbReference>
<gene>
    <name evidence="4" type="ORF">DUI87_12725</name>
</gene>
<organism evidence="4 5">
    <name type="scientific">Hirundo rustica rustica</name>
    <dbReference type="NCBI Taxonomy" id="333673"/>
    <lineage>
        <taxon>Eukaryota</taxon>
        <taxon>Metazoa</taxon>
        <taxon>Chordata</taxon>
        <taxon>Craniata</taxon>
        <taxon>Vertebrata</taxon>
        <taxon>Euteleostomi</taxon>
        <taxon>Archelosauria</taxon>
        <taxon>Archosauria</taxon>
        <taxon>Dinosauria</taxon>
        <taxon>Saurischia</taxon>
        <taxon>Theropoda</taxon>
        <taxon>Coelurosauria</taxon>
        <taxon>Aves</taxon>
        <taxon>Neognathae</taxon>
        <taxon>Neoaves</taxon>
        <taxon>Telluraves</taxon>
        <taxon>Australaves</taxon>
        <taxon>Passeriformes</taxon>
        <taxon>Sylvioidea</taxon>
        <taxon>Hirundinidae</taxon>
        <taxon>Hirundo</taxon>
    </lineage>
</organism>
<dbReference type="InterPro" id="IPR051320">
    <property type="entry name" value="Viral_Replic_Matur_Polypro"/>
</dbReference>
<reference evidence="4 5" key="1">
    <citation type="submission" date="2018-07" db="EMBL/GenBank/DDBJ databases">
        <title>A high quality draft genome assembly of the barn swallow (H. rustica rustica).</title>
        <authorList>
            <person name="Formenti G."/>
            <person name="Chiara M."/>
            <person name="Poveda L."/>
            <person name="Francoijs K.-J."/>
            <person name="Bonisoli-Alquati A."/>
            <person name="Canova L."/>
            <person name="Gianfranceschi L."/>
            <person name="Horner D.S."/>
            <person name="Saino N."/>
        </authorList>
    </citation>
    <scope>NUCLEOTIDE SEQUENCE [LARGE SCALE GENOMIC DNA]</scope>
    <source>
        <strain evidence="4">Chelidonia</strain>
        <tissue evidence="4">Blood</tissue>
    </source>
</reference>
<dbReference type="Proteomes" id="UP000269221">
    <property type="component" value="Unassembled WGS sequence"/>
</dbReference>
<dbReference type="STRING" id="333673.A0A3M0K9S9"/>
<dbReference type="EC" id="3.1.26.4" evidence="2"/>
<evidence type="ECO:0000256" key="1">
    <source>
        <dbReference type="ARBA" id="ARBA00010879"/>
    </source>
</evidence>
<dbReference type="InterPro" id="IPR041577">
    <property type="entry name" value="RT_RNaseH_2"/>
</dbReference>
<dbReference type="OrthoDB" id="9222564at2759"/>
<evidence type="ECO:0000259" key="3">
    <source>
        <dbReference type="PROSITE" id="PS50879"/>
    </source>
</evidence>
<comment type="similarity">
    <text evidence="1">Belongs to the beta type-B retroviral polymerase family. HERV class-II K(HML-2) pol subfamily.</text>
</comment>
<evidence type="ECO:0000256" key="2">
    <source>
        <dbReference type="ARBA" id="ARBA00012180"/>
    </source>
</evidence>